<accession>W4KNS4</accession>
<dbReference type="KEGG" id="hir:HETIRDRAFT_407103"/>
<name>W4KNS4_HETIT</name>
<dbReference type="SUPFAM" id="SSF52047">
    <property type="entry name" value="RNI-like"/>
    <property type="match status" value="1"/>
</dbReference>
<evidence type="ECO:0000259" key="1">
    <source>
        <dbReference type="Pfam" id="PF24758"/>
    </source>
</evidence>
<dbReference type="HOGENOM" id="CLU_735912_0_0_1"/>
<protein>
    <recommendedName>
        <fullName evidence="1">F-box/LRR-repeat protein 15/At3g58940/PEG3-like LRR domain-containing protein</fullName>
    </recommendedName>
</protein>
<feature type="domain" description="F-box/LRR-repeat protein 15/At3g58940/PEG3-like LRR" evidence="1">
    <location>
        <begin position="235"/>
        <end position="311"/>
    </location>
</feature>
<dbReference type="Gene3D" id="3.80.10.10">
    <property type="entry name" value="Ribonuclease Inhibitor"/>
    <property type="match status" value="1"/>
</dbReference>
<dbReference type="EMBL" id="KI925454">
    <property type="protein sequence ID" value="ETW87462.1"/>
    <property type="molecule type" value="Genomic_DNA"/>
</dbReference>
<dbReference type="OrthoDB" id="3251638at2759"/>
<keyword evidence="3" id="KW-1185">Reference proteome</keyword>
<dbReference type="InterPro" id="IPR032675">
    <property type="entry name" value="LRR_dom_sf"/>
</dbReference>
<reference evidence="2 3" key="1">
    <citation type="journal article" date="2012" name="New Phytol.">
        <title>Insight into trade-off between wood decay and parasitism from the genome of a fungal forest pathogen.</title>
        <authorList>
            <person name="Olson A."/>
            <person name="Aerts A."/>
            <person name="Asiegbu F."/>
            <person name="Belbahri L."/>
            <person name="Bouzid O."/>
            <person name="Broberg A."/>
            <person name="Canback B."/>
            <person name="Coutinho P.M."/>
            <person name="Cullen D."/>
            <person name="Dalman K."/>
            <person name="Deflorio G."/>
            <person name="van Diepen L.T."/>
            <person name="Dunand C."/>
            <person name="Duplessis S."/>
            <person name="Durling M."/>
            <person name="Gonthier P."/>
            <person name="Grimwood J."/>
            <person name="Fossdal C.G."/>
            <person name="Hansson D."/>
            <person name="Henrissat B."/>
            <person name="Hietala A."/>
            <person name="Himmelstrand K."/>
            <person name="Hoffmeister D."/>
            <person name="Hogberg N."/>
            <person name="James T.Y."/>
            <person name="Karlsson M."/>
            <person name="Kohler A."/>
            <person name="Kues U."/>
            <person name="Lee Y.H."/>
            <person name="Lin Y.C."/>
            <person name="Lind M."/>
            <person name="Lindquist E."/>
            <person name="Lombard V."/>
            <person name="Lucas S."/>
            <person name="Lunden K."/>
            <person name="Morin E."/>
            <person name="Murat C."/>
            <person name="Park J."/>
            <person name="Raffaello T."/>
            <person name="Rouze P."/>
            <person name="Salamov A."/>
            <person name="Schmutz J."/>
            <person name="Solheim H."/>
            <person name="Stahlberg J."/>
            <person name="Velez H."/>
            <person name="de Vries R.P."/>
            <person name="Wiebenga A."/>
            <person name="Woodward S."/>
            <person name="Yakovlev I."/>
            <person name="Garbelotto M."/>
            <person name="Martin F."/>
            <person name="Grigoriev I.V."/>
            <person name="Stenlid J."/>
        </authorList>
    </citation>
    <scope>NUCLEOTIDE SEQUENCE [LARGE SCALE GENOMIC DNA]</scope>
    <source>
        <strain evidence="2 3">TC 32-1</strain>
    </source>
</reference>
<proteinExistence type="predicted"/>
<dbReference type="AlphaFoldDB" id="W4KNS4"/>
<dbReference type="InterPro" id="IPR055411">
    <property type="entry name" value="LRR_FXL15/At3g58940/PEG3-like"/>
</dbReference>
<gene>
    <name evidence="2" type="ORF">HETIRDRAFT_407103</name>
</gene>
<dbReference type="Proteomes" id="UP000030671">
    <property type="component" value="Unassembled WGS sequence"/>
</dbReference>
<dbReference type="Pfam" id="PF24758">
    <property type="entry name" value="LRR_At5g56370"/>
    <property type="match status" value="1"/>
</dbReference>
<dbReference type="eggNOG" id="ENOG502SMZE">
    <property type="taxonomic scope" value="Eukaryota"/>
</dbReference>
<sequence>MHPLLNGRQRIVDDLIPIILDCGNWWSRDYTHLAAVSRAWLWHVQKRLYALPQLTSYRSCALLERTLACNPALASHVEGLDLRLVAGETTLTFCDTSSVRRLLSVLKLKRLGLRGEMSIHAERFLRPLMYPHQLEELIIDGYSHGYHGASTIYCSRKSASLVWDSELFSQFTRLRRVRLSYVELTIYRSTLPDSLHLTHLSLDNVTIVDSHLSNISLMSSGSLRCLSISARDDVDLQTHLPSLLGSCSSSLEELCLYAWGANCKGLVFNSDAPSFPSLVEIELNGIDTDRHTLACIEQCCPKLERLSVSGRAVHVTPQEWIAFLGSGALPTLRSFSPVCAGQHGSRAWTEEYLKQVQDICSLRTLQTRG</sequence>
<dbReference type="RefSeq" id="XP_009541360.1">
    <property type="nucleotide sequence ID" value="XM_009543065.1"/>
</dbReference>
<organism evidence="2 3">
    <name type="scientific">Heterobasidion irregulare (strain TC 32-1)</name>
    <dbReference type="NCBI Taxonomy" id="747525"/>
    <lineage>
        <taxon>Eukaryota</taxon>
        <taxon>Fungi</taxon>
        <taxon>Dikarya</taxon>
        <taxon>Basidiomycota</taxon>
        <taxon>Agaricomycotina</taxon>
        <taxon>Agaricomycetes</taxon>
        <taxon>Russulales</taxon>
        <taxon>Bondarzewiaceae</taxon>
        <taxon>Heterobasidion</taxon>
        <taxon>Heterobasidion annosum species complex</taxon>
    </lineage>
</organism>
<dbReference type="InParanoid" id="W4KNS4"/>
<dbReference type="GeneID" id="20672573"/>
<evidence type="ECO:0000313" key="3">
    <source>
        <dbReference type="Proteomes" id="UP000030671"/>
    </source>
</evidence>
<evidence type="ECO:0000313" key="2">
    <source>
        <dbReference type="EMBL" id="ETW87462.1"/>
    </source>
</evidence>